<evidence type="ECO:0000313" key="1">
    <source>
        <dbReference type="EMBL" id="KYD08946.1"/>
    </source>
</evidence>
<comment type="caution">
    <text evidence="1">The sequence shown here is derived from an EMBL/GenBank/DDBJ whole genome shotgun (WGS) entry which is preliminary data.</text>
</comment>
<accession>A0A150LAB7</accession>
<proteinExistence type="predicted"/>
<dbReference type="Proteomes" id="UP000075683">
    <property type="component" value="Unassembled WGS sequence"/>
</dbReference>
<dbReference type="EMBL" id="LQYT01000133">
    <property type="protein sequence ID" value="KYD08946.1"/>
    <property type="molecule type" value="Genomic_DNA"/>
</dbReference>
<sequence>MSIPTLEMMAPIKIFGVGIEPTSTGGEPVAHHLPSLASREAARLDYERIIQENG</sequence>
<evidence type="ECO:0000313" key="2">
    <source>
        <dbReference type="Proteomes" id="UP000075683"/>
    </source>
</evidence>
<gene>
    <name evidence="1" type="ORF">B4135_3857</name>
</gene>
<name>A0A150LAB7_9BACI</name>
<dbReference type="AlphaFoldDB" id="A0A150LAB7"/>
<organism evidence="1 2">
    <name type="scientific">Caldibacillus debilis</name>
    <dbReference type="NCBI Taxonomy" id="301148"/>
    <lineage>
        <taxon>Bacteria</taxon>
        <taxon>Bacillati</taxon>
        <taxon>Bacillota</taxon>
        <taxon>Bacilli</taxon>
        <taxon>Bacillales</taxon>
        <taxon>Bacillaceae</taxon>
        <taxon>Caldibacillus</taxon>
    </lineage>
</organism>
<protein>
    <submittedName>
        <fullName evidence="1">Uncharacterized protein</fullName>
    </submittedName>
</protein>
<reference evidence="1 2" key="1">
    <citation type="submission" date="2016-01" db="EMBL/GenBank/DDBJ databases">
        <title>Draft Genome Sequences of Seven Thermophilic Sporeformers Isolated from Foods.</title>
        <authorList>
            <person name="Berendsen E.M."/>
            <person name="Wells-Bennik M.H."/>
            <person name="Krawcyk A.O."/>
            <person name="De Jong A."/>
            <person name="Holsappel S."/>
            <person name="Eijlander R.T."/>
            <person name="Kuipers O.P."/>
        </authorList>
    </citation>
    <scope>NUCLEOTIDE SEQUENCE [LARGE SCALE GENOMIC DNA]</scope>
    <source>
        <strain evidence="1 2">B4135</strain>
    </source>
</reference>
<dbReference type="STRING" id="301148.B4135_3857"/>